<feature type="domain" description="Thioesterase" evidence="4">
    <location>
        <begin position="21"/>
        <end position="243"/>
    </location>
</feature>
<sequence length="256" mass="27192">MSTTLGWIRQFHTPESPSAPPLVICPHAGTGASAYRAFSEHFSRYFDVVALQYPGRQDRVGEPAAASVEELAEEALAEFAESPHNRGQGVTVFGHSMGGIVAFEFVRAAESAGIPVRLLAVSAVVPPGRQDEQAPHPDDEDDILDRLVELGGTGAEILGSRDIMRMAIPALKADYRIIDTYSCADDETVDAPVSALGGDDDPIVTVGDLYGWEAHTTAGVSVSLFGGGHFYLNDNMESIAELLASPDGVDVPVISR</sequence>
<dbReference type="PANTHER" id="PTHR11487:SF0">
    <property type="entry name" value="S-ACYL FATTY ACID SYNTHASE THIOESTERASE, MEDIUM CHAIN"/>
    <property type="match status" value="1"/>
</dbReference>
<reference evidence="6" key="1">
    <citation type="submission" date="2017-06" db="EMBL/GenBank/DDBJ databases">
        <authorList>
            <person name="Varghese N."/>
            <person name="Submissions S."/>
        </authorList>
    </citation>
    <scope>NUCLEOTIDE SEQUENCE [LARGE SCALE GENOMIC DNA]</scope>
    <source>
        <strain evidence="6">JCM 23211</strain>
    </source>
</reference>
<dbReference type="RefSeq" id="WP_089252329.1">
    <property type="nucleotide sequence ID" value="NZ_FZOW01000028.1"/>
</dbReference>
<evidence type="ECO:0000313" key="5">
    <source>
        <dbReference type="EMBL" id="SNT49246.1"/>
    </source>
</evidence>
<proteinExistence type="inferred from homology"/>
<keyword evidence="6" id="KW-1185">Reference proteome</keyword>
<organism evidence="5 6">
    <name type="scientific">Rhodococcoides kyotonense</name>
    <dbReference type="NCBI Taxonomy" id="398843"/>
    <lineage>
        <taxon>Bacteria</taxon>
        <taxon>Bacillati</taxon>
        <taxon>Actinomycetota</taxon>
        <taxon>Actinomycetes</taxon>
        <taxon>Mycobacteriales</taxon>
        <taxon>Nocardiaceae</taxon>
        <taxon>Rhodococcoides</taxon>
    </lineage>
</organism>
<protein>
    <recommendedName>
        <fullName evidence="2">Thioesterase TesA</fullName>
    </recommendedName>
</protein>
<dbReference type="InterPro" id="IPR029058">
    <property type="entry name" value="AB_hydrolase_fold"/>
</dbReference>
<dbReference type="SUPFAM" id="SSF53474">
    <property type="entry name" value="alpha/beta-Hydrolases"/>
    <property type="match status" value="1"/>
</dbReference>
<dbReference type="EMBL" id="FZOW01000028">
    <property type="protein sequence ID" value="SNT49246.1"/>
    <property type="molecule type" value="Genomic_DNA"/>
</dbReference>
<gene>
    <name evidence="5" type="ORF">SAMN05421642_12819</name>
</gene>
<name>A0A239N2R2_9NOCA</name>
<evidence type="ECO:0000256" key="2">
    <source>
        <dbReference type="ARBA" id="ARBA00015007"/>
    </source>
</evidence>
<evidence type="ECO:0000256" key="1">
    <source>
        <dbReference type="ARBA" id="ARBA00007169"/>
    </source>
</evidence>
<dbReference type="Proteomes" id="UP000198327">
    <property type="component" value="Unassembled WGS sequence"/>
</dbReference>
<accession>A0A239N2R2</accession>
<dbReference type="Gene3D" id="3.40.50.1820">
    <property type="entry name" value="alpha/beta hydrolase"/>
    <property type="match status" value="1"/>
</dbReference>
<comment type="catalytic activity">
    <reaction evidence="3">
        <text>a fatty acyl-CoA + H2O = a fatty acid + CoA + H(+)</text>
        <dbReference type="Rhea" id="RHEA:16781"/>
        <dbReference type="ChEBI" id="CHEBI:15377"/>
        <dbReference type="ChEBI" id="CHEBI:15378"/>
        <dbReference type="ChEBI" id="CHEBI:28868"/>
        <dbReference type="ChEBI" id="CHEBI:57287"/>
        <dbReference type="ChEBI" id="CHEBI:77636"/>
    </reaction>
</comment>
<dbReference type="PANTHER" id="PTHR11487">
    <property type="entry name" value="THIOESTERASE"/>
    <property type="match status" value="1"/>
</dbReference>
<dbReference type="Pfam" id="PF00975">
    <property type="entry name" value="Thioesterase"/>
    <property type="match status" value="1"/>
</dbReference>
<evidence type="ECO:0000259" key="4">
    <source>
        <dbReference type="Pfam" id="PF00975"/>
    </source>
</evidence>
<evidence type="ECO:0000256" key="3">
    <source>
        <dbReference type="ARBA" id="ARBA00024293"/>
    </source>
</evidence>
<evidence type="ECO:0000313" key="6">
    <source>
        <dbReference type="Proteomes" id="UP000198327"/>
    </source>
</evidence>
<dbReference type="GO" id="GO:0008610">
    <property type="term" value="P:lipid biosynthetic process"/>
    <property type="evidence" value="ECO:0007669"/>
    <property type="project" value="TreeGrafter"/>
</dbReference>
<dbReference type="AlphaFoldDB" id="A0A239N2R2"/>
<dbReference type="InterPro" id="IPR012223">
    <property type="entry name" value="TEII"/>
</dbReference>
<comment type="similarity">
    <text evidence="1">Belongs to the thioesterase family.</text>
</comment>
<dbReference type="OrthoDB" id="8480037at2"/>
<dbReference type="InterPro" id="IPR001031">
    <property type="entry name" value="Thioesterase"/>
</dbReference>